<organism evidence="12 13">
    <name type="scientific">Vibrio chagasii</name>
    <dbReference type="NCBI Taxonomy" id="170679"/>
    <lineage>
        <taxon>Bacteria</taxon>
        <taxon>Pseudomonadati</taxon>
        <taxon>Pseudomonadota</taxon>
        <taxon>Gammaproteobacteria</taxon>
        <taxon>Vibrionales</taxon>
        <taxon>Vibrionaceae</taxon>
        <taxon>Vibrio</taxon>
    </lineage>
</organism>
<evidence type="ECO:0000256" key="5">
    <source>
        <dbReference type="ARBA" id="ARBA00022630"/>
    </source>
</evidence>
<evidence type="ECO:0000313" key="12">
    <source>
        <dbReference type="EMBL" id="KAB0480320.1"/>
    </source>
</evidence>
<evidence type="ECO:0000256" key="3">
    <source>
        <dbReference type="ARBA" id="ARBA00011955"/>
    </source>
</evidence>
<dbReference type="SUPFAM" id="SSF143631">
    <property type="entry name" value="ApbE-like"/>
    <property type="match status" value="1"/>
</dbReference>
<dbReference type="EMBL" id="VZPX01000015">
    <property type="protein sequence ID" value="KAB0480320.1"/>
    <property type="molecule type" value="Genomic_DNA"/>
</dbReference>
<evidence type="ECO:0000313" key="13">
    <source>
        <dbReference type="Proteomes" id="UP000423756"/>
    </source>
</evidence>
<proteinExistence type="inferred from homology"/>
<evidence type="ECO:0000256" key="7">
    <source>
        <dbReference type="ARBA" id="ARBA00022723"/>
    </source>
</evidence>
<evidence type="ECO:0000256" key="2">
    <source>
        <dbReference type="ARBA" id="ARBA00008282"/>
    </source>
</evidence>
<sequence>MNSKLPFVHRFHAMTVPCEVQILSLDLTHFPKAYAKSIADEIEQNTHRLEDKYNFYSDDSWLTRHINQRTTSEVELDSESAEVFEHLDRLSQLTFDTFDTTVGSIKHLLQQKPKMSHSHAFQALSSALGKQAWELKGAICLEETGDLQGTVERQRAVVRKRTRLHVPDSRTRFDFGGVIKEYAVDQAVKIGKRLGASSMLVNFGGDIYALGTKPDGSPFNIAVLNPRDNKTPFFAVPITDAALTTSAHSERQMQFGDKATSHILSKQDVEKKILSVTAIASSTLEAGVLSTSLTLNPNISVPEESAVIYIDDQLHIHQSTEFLHS</sequence>
<dbReference type="RefSeq" id="WP_137407139.1">
    <property type="nucleotide sequence ID" value="NZ_AP025466.1"/>
</dbReference>
<comment type="catalytic activity">
    <reaction evidence="11">
        <text>L-threonyl-[protein] + FAD = FMN-L-threonyl-[protein] + AMP + H(+)</text>
        <dbReference type="Rhea" id="RHEA:36847"/>
        <dbReference type="Rhea" id="RHEA-COMP:11060"/>
        <dbReference type="Rhea" id="RHEA-COMP:11061"/>
        <dbReference type="ChEBI" id="CHEBI:15378"/>
        <dbReference type="ChEBI" id="CHEBI:30013"/>
        <dbReference type="ChEBI" id="CHEBI:57692"/>
        <dbReference type="ChEBI" id="CHEBI:74257"/>
        <dbReference type="ChEBI" id="CHEBI:456215"/>
        <dbReference type="EC" id="2.7.1.180"/>
    </reaction>
</comment>
<keyword evidence="9" id="KW-0460">Magnesium</keyword>
<dbReference type="InterPro" id="IPR024932">
    <property type="entry name" value="ApbE"/>
</dbReference>
<dbReference type="PANTHER" id="PTHR30040">
    <property type="entry name" value="THIAMINE BIOSYNTHESIS LIPOPROTEIN APBE"/>
    <property type="match status" value="1"/>
</dbReference>
<evidence type="ECO:0000256" key="10">
    <source>
        <dbReference type="ARBA" id="ARBA00031306"/>
    </source>
</evidence>
<evidence type="ECO:0000256" key="1">
    <source>
        <dbReference type="ARBA" id="ARBA00001946"/>
    </source>
</evidence>
<accession>A0A7V7NUX2</accession>
<dbReference type="GeneID" id="77343946"/>
<comment type="similarity">
    <text evidence="2">Belongs to the ApbE family.</text>
</comment>
<dbReference type="Gene3D" id="3.10.520.10">
    <property type="entry name" value="ApbE-like domains"/>
    <property type="match status" value="1"/>
</dbReference>
<gene>
    <name evidence="12" type="ORF">F7Q91_09355</name>
</gene>
<keyword evidence="5" id="KW-0285">Flavoprotein</keyword>
<dbReference type="EC" id="2.7.1.180" evidence="3"/>
<dbReference type="Pfam" id="PF02424">
    <property type="entry name" value="ApbE"/>
    <property type="match status" value="1"/>
</dbReference>
<evidence type="ECO:0000256" key="11">
    <source>
        <dbReference type="ARBA" id="ARBA00048540"/>
    </source>
</evidence>
<reference evidence="12 13" key="1">
    <citation type="submission" date="2019-09" db="EMBL/GenBank/DDBJ databases">
        <title>Draft genome sequences of 48 bacterial type strains from the CCUG.</title>
        <authorList>
            <person name="Tunovic T."/>
            <person name="Pineiro-Iglesias B."/>
            <person name="Unosson C."/>
            <person name="Inganas E."/>
            <person name="Ohlen M."/>
            <person name="Cardew S."/>
            <person name="Jensie-Markopoulos S."/>
            <person name="Salva-Serra F."/>
            <person name="Jaen-Luchoro D."/>
            <person name="Karlsson R."/>
            <person name="Svensson-Stadler L."/>
            <person name="Chun J."/>
            <person name="Moore E."/>
        </authorList>
    </citation>
    <scope>NUCLEOTIDE SEQUENCE [LARGE SCALE GENOMIC DNA]</scope>
    <source>
        <strain evidence="12 13">CCUG 48643</strain>
    </source>
</reference>
<evidence type="ECO:0000256" key="4">
    <source>
        <dbReference type="ARBA" id="ARBA00016337"/>
    </source>
</evidence>
<dbReference type="GO" id="GO:0016740">
    <property type="term" value="F:transferase activity"/>
    <property type="evidence" value="ECO:0007669"/>
    <property type="project" value="UniProtKB-KW"/>
</dbReference>
<name>A0A7V7NUX2_9VIBR</name>
<dbReference type="AlphaFoldDB" id="A0A7V7NUX2"/>
<dbReference type="Proteomes" id="UP000423756">
    <property type="component" value="Unassembled WGS sequence"/>
</dbReference>
<evidence type="ECO:0000256" key="9">
    <source>
        <dbReference type="ARBA" id="ARBA00022842"/>
    </source>
</evidence>
<comment type="caution">
    <text evidence="12">The sequence shown here is derived from an EMBL/GenBank/DDBJ whole genome shotgun (WGS) entry which is preliminary data.</text>
</comment>
<keyword evidence="8" id="KW-0274">FAD</keyword>
<protein>
    <recommendedName>
        <fullName evidence="4">FAD:protein FMN transferase</fullName>
        <ecNumber evidence="3">2.7.1.180</ecNumber>
    </recommendedName>
    <alternativeName>
        <fullName evidence="10">Flavin transferase</fullName>
    </alternativeName>
</protein>
<comment type="cofactor">
    <cofactor evidence="1">
        <name>Mg(2+)</name>
        <dbReference type="ChEBI" id="CHEBI:18420"/>
    </cofactor>
</comment>
<evidence type="ECO:0000256" key="6">
    <source>
        <dbReference type="ARBA" id="ARBA00022679"/>
    </source>
</evidence>
<dbReference type="InterPro" id="IPR003374">
    <property type="entry name" value="ApbE-like_sf"/>
</dbReference>
<keyword evidence="7" id="KW-0479">Metal-binding</keyword>
<dbReference type="GO" id="GO:0046872">
    <property type="term" value="F:metal ion binding"/>
    <property type="evidence" value="ECO:0007669"/>
    <property type="project" value="UniProtKB-KW"/>
</dbReference>
<evidence type="ECO:0000256" key="8">
    <source>
        <dbReference type="ARBA" id="ARBA00022827"/>
    </source>
</evidence>
<keyword evidence="6 12" id="KW-0808">Transferase</keyword>
<dbReference type="PANTHER" id="PTHR30040:SF2">
    <property type="entry name" value="FAD:PROTEIN FMN TRANSFERASE"/>
    <property type="match status" value="1"/>
</dbReference>